<proteinExistence type="predicted"/>
<accession>A0A1Y6CRV8</accession>
<name>A0A1Y6CRV8_9BACT</name>
<organism evidence="1 2">
    <name type="scientific">Pseudobacteriovorax antillogorgiicola</name>
    <dbReference type="NCBI Taxonomy" id="1513793"/>
    <lineage>
        <taxon>Bacteria</taxon>
        <taxon>Pseudomonadati</taxon>
        <taxon>Bdellovibrionota</taxon>
        <taxon>Oligoflexia</taxon>
        <taxon>Oligoflexales</taxon>
        <taxon>Pseudobacteriovoracaceae</taxon>
        <taxon>Pseudobacteriovorax</taxon>
    </lineage>
</organism>
<dbReference type="Proteomes" id="UP000192907">
    <property type="component" value="Unassembled WGS sequence"/>
</dbReference>
<dbReference type="STRING" id="1513793.SAMN06296036_12761"/>
<dbReference type="AlphaFoldDB" id="A0A1Y6CRV8"/>
<protein>
    <submittedName>
        <fullName evidence="1">Uncharacterized protein</fullName>
    </submittedName>
</protein>
<evidence type="ECO:0000313" key="1">
    <source>
        <dbReference type="EMBL" id="SMF73065.1"/>
    </source>
</evidence>
<dbReference type="RefSeq" id="WP_132324461.1">
    <property type="nucleotide sequence ID" value="NZ_FWZT01000027.1"/>
</dbReference>
<sequence>MLLLILVVIIYSIFPSCVLEERQAPVSIELTNDGLQGHWVSTYIQKQRYSAAQDENLFQTDSQIFDIHSIWTEANGIYLISNSADPCLRKKRAFVVADNEVRILADDQCDEVVLSYVMLTEDGLEFVVNTPHGRGYSFRFERVQESSTSWLVSNLFASSEGVIAPLQQYYAEPPSDALIVTHMQQQRQSLSQFNFKQSLENLLQARSFPTIELETPYYFKEGGQDFQLSVPKLPFCRMYFKSNQDEPQTDVTYFQFDLPNVGPNRWFVDILTEEQLRQAGFDDAQIQDYINNIPELDLQQSAHRRNSFFIGNKNIEVSCHRSLTDPPIDLSDLEKAQ</sequence>
<dbReference type="EMBL" id="FWZT01000027">
    <property type="protein sequence ID" value="SMF73065.1"/>
    <property type="molecule type" value="Genomic_DNA"/>
</dbReference>
<gene>
    <name evidence="1" type="ORF">SAMN06296036_12761</name>
</gene>
<reference evidence="2" key="1">
    <citation type="submission" date="2017-04" db="EMBL/GenBank/DDBJ databases">
        <authorList>
            <person name="Varghese N."/>
            <person name="Submissions S."/>
        </authorList>
    </citation>
    <scope>NUCLEOTIDE SEQUENCE [LARGE SCALE GENOMIC DNA]</scope>
    <source>
        <strain evidence="2">RKEM611</strain>
    </source>
</reference>
<evidence type="ECO:0000313" key="2">
    <source>
        <dbReference type="Proteomes" id="UP000192907"/>
    </source>
</evidence>
<keyword evidence="2" id="KW-1185">Reference proteome</keyword>